<dbReference type="NCBIfam" id="NF047352">
    <property type="entry name" value="P_loop_sacsin"/>
    <property type="match status" value="1"/>
</dbReference>
<name>A0ABP8IRH3_9BACT</name>
<dbReference type="InterPro" id="IPR052957">
    <property type="entry name" value="Auxin_embryo_med"/>
</dbReference>
<evidence type="ECO:0008006" key="4">
    <source>
        <dbReference type="Google" id="ProtNLM"/>
    </source>
</evidence>
<evidence type="ECO:0000256" key="1">
    <source>
        <dbReference type="SAM" id="MobiDB-lite"/>
    </source>
</evidence>
<feature type="region of interest" description="Disordered" evidence="1">
    <location>
        <begin position="1505"/>
        <end position="1559"/>
    </location>
</feature>
<dbReference type="RefSeq" id="WP_345238104.1">
    <property type="nucleotide sequence ID" value="NZ_BAABGZ010000080.1"/>
</dbReference>
<evidence type="ECO:0000313" key="3">
    <source>
        <dbReference type="Proteomes" id="UP001501153"/>
    </source>
</evidence>
<dbReference type="SUPFAM" id="SSF55874">
    <property type="entry name" value="ATPase domain of HSP90 chaperone/DNA topoisomerase II/histidine kinase"/>
    <property type="match status" value="1"/>
</dbReference>
<dbReference type="Proteomes" id="UP001501153">
    <property type="component" value="Unassembled WGS sequence"/>
</dbReference>
<protein>
    <recommendedName>
        <fullName evidence="4">ATP-binding protein</fullName>
    </recommendedName>
</protein>
<dbReference type="PANTHER" id="PTHR32387:SF0">
    <property type="entry name" value="PROTEIN NO VEIN"/>
    <property type="match status" value="1"/>
</dbReference>
<proteinExistence type="predicted"/>
<dbReference type="InterPro" id="IPR036890">
    <property type="entry name" value="HATPase_C_sf"/>
</dbReference>
<dbReference type="EMBL" id="BAABGZ010000080">
    <property type="protein sequence ID" value="GAA4368787.1"/>
    <property type="molecule type" value="Genomic_DNA"/>
</dbReference>
<keyword evidence="3" id="KW-1185">Reference proteome</keyword>
<sequence>MKPSDSGVVSKRPLLAENVLRELLALSDQEIQAMLIAHWGVPLGDVYAEWKITEKGSFFGDFRNAHGQQLDLPRGAGLVSAKLQGNSTVPLTPGQYYRLSLRLAGRQLRERLSKPFALEAATVVELNATLQQALQQAKALTPLIRQRERQLVLPSERAQRRLEVQAALAERTDMGTWAAGAMTRMLAKITARLATAADRMFWELLQNADDKPNKTGHQPSVSFELLPNYLLFLHNGQPFSQADMQGISDAADGTKEDEENMTGYKGIGFKSVFATSHAVYLHSGGYSFRFAPEPGESPTGVPWMVWPRWTELAQFPPELLAHDQYFQSVASSVAIALEVGHEQIQRYAALLPTTFATPVFLLFLRAVRSVRLSGTGLASPLVLRRQDAASCVVELWNNERKLLYRRQDFWVNITEAQRQAAEQDELMPDSLKRATRLKLTLATPLTEAGPEMVASSESILYCYLPTTDNHYQLLALVNADFLTDPSREKVLPEKEWNNHLFDAMGAIWPQWLASMLADQPNWAGAVYKLLPVYYQGKINANQTAFNEGLQRAITDTRFVLTADKELVLPAEAVLDEAGLAGVLPELYQAHLVRNLKLVDPTVAAVLTEPQRRLLKLESIKQADVLALLGLQSTTAVYSPERVVDLLRYIYAAQPSDLVAALKTNPWLLDQYGHALAPNTDACYGVVDEEPDADYPLKDQLRYLHPALQAALRADENLRAWFEQVFAKLVPLTRESALSRLGNHLANGRVTQEEAAAYTNYLFRLYVEKELDKVGDRKVLGKLLVRSKNGTWQPVSQLYVADHYQPSYLFETLAAEIGGQFSFITENYGEVSEASEWGKFWGALGAKRPLKTELFQQHLLPLLAAGKLSEGGHDALFRFAARLFSETKPGVLDAEWPKLGMLRLRTLGKTRLPLTECVVCDTYPSGSEITGRLLPQGLPAQLATDYPTTAKVEPSLVRQFLAIATGKTVVSADTLTVLALAHVVGVGAATNQAESVRVVRELAALVRANKLAGGLKSLLSSLPLYLKNGQTQLAGRCYLGTEYLPKLDIEQLSEGTEKGVLDAAYLVGAADGPGVRQLLTDWLGVREQFEPVWYAQLSITKLNLPPVMQRYWEYVNSSTPGVGNQAVEFSNLLVINNLELVKTDKIAASLATTLAAEWPNKPDIFPKCTYKLAGKSIANMTPWAGPPRFCLCPQTDKSPQIGDRYLSNSLKEAAPKSAWVSMHKWGSPELERYLGLQTELNVNEHLEAFAEKSERLHSTRLIKGPNPEFEKLASPLLAHFKDEYKGNDLAAWRPKLRWPAADGSWQPLNDLHWLAADVARQCYAENRPQLMRRTKGLFTELRNFCLALKVSIIQAADFKPVPPPGGGRSHTAILRQRATDNHLLRLLTYRQYGYDEPEALAKLEQELMGLQFIEVPAVQLECSRIPGFVVPVEDRCQVDSAQGIFYFSGSLFTGWRHLPALGRFLEQKLTANAPAQIIVDVMRARDIAEVRECLLDAGWEIPDWLSAPRASNQPKAPTPTESKPKTPAAKPVSTSNETEHDHEDAPASGKGDGGAHALYNPGVSAEKRKNYQKEAREAAVFWLRDHGYSVGDDDHDGYSTFEPVTKIQEGNKWRVIVKSYRGGILYLNPNEWLTLAGENSFLLLYKPRQGQSAADSMEMISSLDAVHRRNPNVIVRLENTDPKGSVASLTQLAEAHLFSGSFKFIFDSPSNLDFDFELTGNHTSAGPLPVDDQDIDLS</sequence>
<reference evidence="3" key="1">
    <citation type="journal article" date="2019" name="Int. J. Syst. Evol. Microbiol.">
        <title>The Global Catalogue of Microorganisms (GCM) 10K type strain sequencing project: providing services to taxonomists for standard genome sequencing and annotation.</title>
        <authorList>
            <consortium name="The Broad Institute Genomics Platform"/>
            <consortium name="The Broad Institute Genome Sequencing Center for Infectious Disease"/>
            <person name="Wu L."/>
            <person name="Ma J."/>
        </authorList>
    </citation>
    <scope>NUCLEOTIDE SEQUENCE [LARGE SCALE GENOMIC DNA]</scope>
    <source>
        <strain evidence="3">JCM 17923</strain>
    </source>
</reference>
<gene>
    <name evidence="2" type="ORF">GCM10023185_41830</name>
</gene>
<dbReference type="PANTHER" id="PTHR32387">
    <property type="entry name" value="WU:FJ29H11"/>
    <property type="match status" value="1"/>
</dbReference>
<evidence type="ECO:0000313" key="2">
    <source>
        <dbReference type="EMBL" id="GAA4368787.1"/>
    </source>
</evidence>
<accession>A0ABP8IRH3</accession>
<organism evidence="2 3">
    <name type="scientific">Hymenobacter saemangeumensis</name>
    <dbReference type="NCBI Taxonomy" id="1084522"/>
    <lineage>
        <taxon>Bacteria</taxon>
        <taxon>Pseudomonadati</taxon>
        <taxon>Bacteroidota</taxon>
        <taxon>Cytophagia</taxon>
        <taxon>Cytophagales</taxon>
        <taxon>Hymenobacteraceae</taxon>
        <taxon>Hymenobacter</taxon>
    </lineage>
</organism>
<feature type="compositionally biased region" description="Polar residues" evidence="1">
    <location>
        <begin position="1508"/>
        <end position="1520"/>
    </location>
</feature>
<comment type="caution">
    <text evidence="2">The sequence shown here is derived from an EMBL/GenBank/DDBJ whole genome shotgun (WGS) entry which is preliminary data.</text>
</comment>